<feature type="region of interest" description="Disordered" evidence="11">
    <location>
        <begin position="73"/>
        <end position="114"/>
    </location>
</feature>
<dbReference type="AlphaFoldDB" id="A0A6C1E163"/>
<evidence type="ECO:0000256" key="2">
    <source>
        <dbReference type="ARBA" id="ARBA00008873"/>
    </source>
</evidence>
<dbReference type="NCBIfam" id="TIGR01297">
    <property type="entry name" value="CDF"/>
    <property type="match status" value="1"/>
</dbReference>
<evidence type="ECO:0000313" key="14">
    <source>
        <dbReference type="Proteomes" id="UP000501346"/>
    </source>
</evidence>
<evidence type="ECO:0000259" key="12">
    <source>
        <dbReference type="Pfam" id="PF01545"/>
    </source>
</evidence>
<protein>
    <submittedName>
        <fullName evidence="13">Mitochondrial metal transporter</fullName>
    </submittedName>
</protein>
<dbReference type="EMBL" id="CP048997">
    <property type="protein sequence ID" value="QID82761.1"/>
    <property type="molecule type" value="Genomic_DNA"/>
</dbReference>
<dbReference type="GO" id="GO:0006879">
    <property type="term" value="P:intracellular iron ion homeostasis"/>
    <property type="evidence" value="ECO:0007669"/>
    <property type="project" value="UniProtKB-KW"/>
</dbReference>
<dbReference type="FunFam" id="1.20.1510.10:FF:000013">
    <property type="entry name" value="Cation efflux family protein"/>
    <property type="match status" value="1"/>
</dbReference>
<feature type="compositionally biased region" description="Basic and acidic residues" evidence="11">
    <location>
        <begin position="473"/>
        <end position="485"/>
    </location>
</feature>
<dbReference type="OrthoDB" id="435980at2759"/>
<keyword evidence="9" id="KW-0472">Membrane</keyword>
<evidence type="ECO:0000256" key="1">
    <source>
        <dbReference type="ARBA" id="ARBA00004141"/>
    </source>
</evidence>
<evidence type="ECO:0000256" key="7">
    <source>
        <dbReference type="ARBA" id="ARBA00022989"/>
    </source>
</evidence>
<dbReference type="GO" id="GO:0016020">
    <property type="term" value="C:membrane"/>
    <property type="evidence" value="ECO:0007669"/>
    <property type="project" value="UniProtKB-SubCell"/>
</dbReference>
<proteinExistence type="inferred from homology"/>
<comment type="function">
    <text evidence="10">Mitochondrial metal transporter involved in mitochondrial iron accumulation.</text>
</comment>
<organism evidence="13 14">
    <name type="scientific">Saccharomyces pastorianus</name>
    <name type="common">Lager yeast</name>
    <name type="synonym">Saccharomyces cerevisiae x Saccharomyces eubayanus</name>
    <dbReference type="NCBI Taxonomy" id="27292"/>
    <lineage>
        <taxon>Eukaryota</taxon>
        <taxon>Fungi</taxon>
        <taxon>Dikarya</taxon>
        <taxon>Ascomycota</taxon>
        <taxon>Saccharomycotina</taxon>
        <taxon>Saccharomycetes</taxon>
        <taxon>Saccharomycetales</taxon>
        <taxon>Saccharomycetaceae</taxon>
        <taxon>Saccharomyces</taxon>
    </lineage>
</organism>
<evidence type="ECO:0000256" key="10">
    <source>
        <dbReference type="ARBA" id="ARBA00055037"/>
    </source>
</evidence>
<name>A0A6C1E163_SACPS</name>
<keyword evidence="5" id="KW-0410">Iron transport</keyword>
<dbReference type="Proteomes" id="UP000501346">
    <property type="component" value="Chromosome ScXVI"/>
</dbReference>
<comment type="subcellular location">
    <subcellularLocation>
        <location evidence="1">Membrane</location>
        <topology evidence="1">Multi-pass membrane protein</topology>
    </subcellularLocation>
</comment>
<keyword evidence="6" id="KW-0812">Transmembrane</keyword>
<dbReference type="GO" id="GO:0006826">
    <property type="term" value="P:iron ion transport"/>
    <property type="evidence" value="ECO:0007669"/>
    <property type="project" value="UniProtKB-KW"/>
</dbReference>
<dbReference type="Gene3D" id="1.20.1510.10">
    <property type="entry name" value="Cation efflux protein transmembrane domain"/>
    <property type="match status" value="1"/>
</dbReference>
<dbReference type="InterPro" id="IPR027469">
    <property type="entry name" value="Cation_efflux_TMD_sf"/>
</dbReference>
<feature type="compositionally biased region" description="Polar residues" evidence="11">
    <location>
        <begin position="73"/>
        <end position="83"/>
    </location>
</feature>
<keyword evidence="3" id="KW-0409">Iron storage</keyword>
<keyword evidence="14" id="KW-1185">Reference proteome</keyword>
<evidence type="ECO:0000256" key="3">
    <source>
        <dbReference type="ARBA" id="ARBA00022434"/>
    </source>
</evidence>
<keyword evidence="3" id="KW-0408">Iron</keyword>
<keyword evidence="7" id="KW-1133">Transmembrane helix</keyword>
<dbReference type="InterPro" id="IPR002524">
    <property type="entry name" value="Cation_efflux"/>
</dbReference>
<keyword evidence="4" id="KW-0813">Transport</keyword>
<dbReference type="GO" id="GO:0008324">
    <property type="term" value="F:monoatomic cation transmembrane transporter activity"/>
    <property type="evidence" value="ECO:0007669"/>
    <property type="project" value="InterPro"/>
</dbReference>
<evidence type="ECO:0000313" key="13">
    <source>
        <dbReference type="EMBL" id="QID82761.1"/>
    </source>
</evidence>
<evidence type="ECO:0000256" key="8">
    <source>
        <dbReference type="ARBA" id="ARBA00023065"/>
    </source>
</evidence>
<dbReference type="InterPro" id="IPR058533">
    <property type="entry name" value="Cation_efflux_TM"/>
</dbReference>
<dbReference type="PANTHER" id="PTHR43840:SF15">
    <property type="entry name" value="MITOCHONDRIAL METAL TRANSPORTER 1-RELATED"/>
    <property type="match status" value="1"/>
</dbReference>
<gene>
    <name evidence="13" type="primary">MMT2_1</name>
    <name evidence="13" type="ORF">GRS66_005192</name>
</gene>
<feature type="domain" description="Cation efflux protein transmembrane" evidence="12">
    <location>
        <begin position="135"/>
        <end position="352"/>
    </location>
</feature>
<evidence type="ECO:0000256" key="9">
    <source>
        <dbReference type="ARBA" id="ARBA00023136"/>
    </source>
</evidence>
<evidence type="ECO:0000256" key="4">
    <source>
        <dbReference type="ARBA" id="ARBA00022448"/>
    </source>
</evidence>
<evidence type="ECO:0000256" key="11">
    <source>
        <dbReference type="SAM" id="MobiDB-lite"/>
    </source>
</evidence>
<feature type="region of interest" description="Disordered" evidence="11">
    <location>
        <begin position="454"/>
        <end position="485"/>
    </location>
</feature>
<dbReference type="Pfam" id="PF01545">
    <property type="entry name" value="Cation_efflux"/>
    <property type="match status" value="1"/>
</dbReference>
<reference evidence="13 14" key="1">
    <citation type="journal article" date="2019" name="BMC Genomics">
        <title>Chromosome level assembly and comparative genome analysis confirm lager-brewing yeasts originated from a single hybridization.</title>
        <authorList>
            <person name="Salazar A.N."/>
            <person name="Gorter de Vries A.R."/>
            <person name="van den Broek M."/>
            <person name="Brouwers N."/>
            <person name="de la Torre Cortes P."/>
            <person name="Kuijpers N.G.A."/>
            <person name="Daran J.G."/>
            <person name="Abeel T."/>
        </authorList>
    </citation>
    <scope>NUCLEOTIDE SEQUENCE [LARGE SCALE GENOMIC DNA]</scope>
    <source>
        <strain evidence="13 14">CBS 1483</strain>
    </source>
</reference>
<evidence type="ECO:0000256" key="6">
    <source>
        <dbReference type="ARBA" id="ARBA00022692"/>
    </source>
</evidence>
<evidence type="ECO:0000256" key="5">
    <source>
        <dbReference type="ARBA" id="ARBA00022496"/>
    </source>
</evidence>
<comment type="similarity">
    <text evidence="2">Belongs to the cation diffusion facilitator (CDF) transporter (TC 2.A.4) family. SLC30A subfamily.</text>
</comment>
<accession>A0A6C1E163</accession>
<keyword evidence="8" id="KW-0406">Ion transport</keyword>
<dbReference type="SUPFAM" id="SSF161111">
    <property type="entry name" value="Cation efflux protein transmembrane domain-like"/>
    <property type="match status" value="1"/>
</dbReference>
<sequence length="485" mass="52649">MLRISIDSIKQFGSFVPGCYNNTSYHAAGRAIRTSNLYSTMISANPRRCLHSSKLLNKEGQEEDYNEQLISKMSSQNGSNSRQNESEGKKEGKASSVKSLLQHTHSHSHTHMHDNPLLSLNVQQIKKNPGVRITWIGLASNVGMAVGKFVGGITFHSQALLADSVHALSDLVSDFLTLFSVQYASRKPTSEYPYGYGKVETVGSLAVSTILAMAGISIGWSSLCAIVGPVIPHAILESMAGLIGETHSHSQSLTQQATNVNAVWIAAGSILVKEWVFQATKKVAIQTNSNVLMANAWHHRVDSLTSLVALVAITSSYFFNIQSLDNLGGLVVSGLIIKTGGQGILSSLKELVDQSIPPTDPRYLEIESVIKDSIGSLKTDLDLKQSLHVRDLTILASGPNLRATTTLEVPVLHSGQEVGIRFLENAISTIREDLRMKVPNVGKVDVEFVDVTSDSKGDLEHSHDTKSTNYTHTHSDSADTHTHKH</sequence>
<dbReference type="PANTHER" id="PTHR43840">
    <property type="entry name" value="MITOCHONDRIAL METAL TRANSPORTER 1-RELATED"/>
    <property type="match status" value="1"/>
</dbReference>
<feature type="compositionally biased region" description="Basic and acidic residues" evidence="11">
    <location>
        <begin position="454"/>
        <end position="466"/>
    </location>
</feature>
<dbReference type="GO" id="GO:0005739">
    <property type="term" value="C:mitochondrion"/>
    <property type="evidence" value="ECO:0007669"/>
    <property type="project" value="UniProtKB-ARBA"/>
</dbReference>
<feature type="compositionally biased region" description="Basic and acidic residues" evidence="11">
    <location>
        <begin position="84"/>
        <end position="93"/>
    </location>
</feature>
<dbReference type="InterPro" id="IPR050291">
    <property type="entry name" value="CDF_Transporter"/>
</dbReference>